<dbReference type="EMBL" id="CM018032">
    <property type="protein sequence ID" value="KAA8546963.1"/>
    <property type="molecule type" value="Genomic_DNA"/>
</dbReference>
<evidence type="ECO:0000313" key="1">
    <source>
        <dbReference type="EMBL" id="KAA8546963.1"/>
    </source>
</evidence>
<keyword evidence="2" id="KW-1185">Reference proteome</keyword>
<reference evidence="1 2" key="1">
    <citation type="submission" date="2019-09" db="EMBL/GenBank/DDBJ databases">
        <title>A chromosome-level genome assembly of the Chinese tupelo Nyssa sinensis.</title>
        <authorList>
            <person name="Yang X."/>
            <person name="Kang M."/>
            <person name="Yang Y."/>
            <person name="Xiong H."/>
            <person name="Wang M."/>
            <person name="Zhang Z."/>
            <person name="Wang Z."/>
            <person name="Wu H."/>
            <person name="Ma T."/>
            <person name="Liu J."/>
            <person name="Xi Z."/>
        </authorList>
    </citation>
    <scope>NUCLEOTIDE SEQUENCE [LARGE SCALE GENOMIC DNA]</scope>
    <source>
        <strain evidence="1">J267</strain>
        <tissue evidence="1">Leaf</tissue>
    </source>
</reference>
<sequence>MAKRKKLFSSPCAAHCLDLILTYIGNIPLHGDTMSKARQITVHIYRHSWVLNLMRKHTRKMQLVRASVTRFATSYLTLRHLHKTKIELRAMFASKEWQISQYSKKGNCVKAMNIILAKPNFWASIKYCLKCVLPLVKVLRLVDGDVKPAMGYIYEAMDKANEQIEKNFHGVKKHYKPMWDIIDTRWNMQLHQPLYAVAYYLNPRGSRKMGYLNGEKAAPTEDDLAYATWEAENSAVMTWLVNSMEEDISSNYMCYPMAQEVWENVNQMYSDLGNQSQLFALTLKLGEMHQGRGSCHQVFQLSETGVARSQSIQYL</sequence>
<dbReference type="OrthoDB" id="1729094at2759"/>
<dbReference type="AlphaFoldDB" id="A0A5J5BV14"/>
<dbReference type="Proteomes" id="UP000325577">
    <property type="component" value="Linkage Group LG1"/>
</dbReference>
<protein>
    <recommendedName>
        <fullName evidence="3">DUF659 domain-containing protein</fullName>
    </recommendedName>
</protein>
<dbReference type="InterPro" id="IPR012337">
    <property type="entry name" value="RNaseH-like_sf"/>
</dbReference>
<evidence type="ECO:0008006" key="3">
    <source>
        <dbReference type="Google" id="ProtNLM"/>
    </source>
</evidence>
<gene>
    <name evidence="1" type="ORF">F0562_003392</name>
</gene>
<dbReference type="SUPFAM" id="SSF53098">
    <property type="entry name" value="Ribonuclease H-like"/>
    <property type="match status" value="1"/>
</dbReference>
<dbReference type="PANTHER" id="PTHR32166">
    <property type="entry name" value="OSJNBA0013A04.12 PROTEIN"/>
    <property type="match status" value="1"/>
</dbReference>
<accession>A0A5J5BV14</accession>
<organism evidence="1 2">
    <name type="scientific">Nyssa sinensis</name>
    <dbReference type="NCBI Taxonomy" id="561372"/>
    <lineage>
        <taxon>Eukaryota</taxon>
        <taxon>Viridiplantae</taxon>
        <taxon>Streptophyta</taxon>
        <taxon>Embryophyta</taxon>
        <taxon>Tracheophyta</taxon>
        <taxon>Spermatophyta</taxon>
        <taxon>Magnoliopsida</taxon>
        <taxon>eudicotyledons</taxon>
        <taxon>Gunneridae</taxon>
        <taxon>Pentapetalae</taxon>
        <taxon>asterids</taxon>
        <taxon>Cornales</taxon>
        <taxon>Nyssaceae</taxon>
        <taxon>Nyssa</taxon>
    </lineage>
</organism>
<name>A0A5J5BV14_9ASTE</name>
<dbReference type="PANTHER" id="PTHR32166:SF122">
    <property type="entry name" value="OS09G0499600 PROTEIN"/>
    <property type="match status" value="1"/>
</dbReference>
<proteinExistence type="predicted"/>
<evidence type="ECO:0000313" key="2">
    <source>
        <dbReference type="Proteomes" id="UP000325577"/>
    </source>
</evidence>